<evidence type="ECO:0000313" key="1">
    <source>
        <dbReference type="EMBL" id="MBA2795662.1"/>
    </source>
</evidence>
<evidence type="ECO:0000313" key="2">
    <source>
        <dbReference type="Proteomes" id="UP000524462"/>
    </source>
</evidence>
<sequence length="289" mass="32781">MFKEKISFRIKGKEADFIEGTDIRALGQSLVSFQKMIEKVYLYSEGRAKMTDSDYENLKIQLQNPRSGSWTSDICIDLKSLVLPLTPFILQNSGDIMETIYNVYKFLIYKIKAKDEDKKLSIQITDNSGPVYVIHENDGSVIINTPPDIPQLSEELAPLIQKITKNIDGQAISEVEIGNSKDIIHFDLTDAQRFKTHTFTSDVPIKVSGIIRDAKADTYSGVIKITKSQDPQVIKGEEYHFSSQNLFSEEKFKSVYLIEHQFLIKKRIAIGPKNNFDGTVKSLIIDGFE</sequence>
<organism evidence="1 2">
    <name type="scientific">Streptococcus porcinus</name>
    <dbReference type="NCBI Taxonomy" id="1340"/>
    <lineage>
        <taxon>Bacteria</taxon>
        <taxon>Bacillati</taxon>
        <taxon>Bacillota</taxon>
        <taxon>Bacilli</taxon>
        <taxon>Lactobacillales</taxon>
        <taxon>Streptococcaceae</taxon>
        <taxon>Streptococcus</taxon>
    </lineage>
</organism>
<dbReference type="EMBL" id="JACEGE010000011">
    <property type="protein sequence ID" value="MBA2795662.1"/>
    <property type="molecule type" value="Genomic_DNA"/>
</dbReference>
<protein>
    <submittedName>
        <fullName evidence="1">Uncharacterized protein</fullName>
    </submittedName>
</protein>
<dbReference type="AlphaFoldDB" id="A0A7V9WRD7"/>
<accession>A0A7V9WRD7</accession>
<name>A0A7V9WRD7_STRPO</name>
<dbReference type="Proteomes" id="UP000524462">
    <property type="component" value="Unassembled WGS sequence"/>
</dbReference>
<comment type="caution">
    <text evidence="1">The sequence shown here is derived from an EMBL/GenBank/DDBJ whole genome shotgun (WGS) entry which is preliminary data.</text>
</comment>
<gene>
    <name evidence="1" type="ORF">H1B29_04065</name>
</gene>
<reference evidence="1 2" key="1">
    <citation type="submission" date="2020-07" db="EMBL/GenBank/DDBJ databases">
        <title>Molecular and genomic characterization of Streptococcus porcinus isolated from diseased swine in Brazil.</title>
        <authorList>
            <person name="Moreno L.Z."/>
            <person name="Matajira C.E.C."/>
            <person name="Poor A.P."/>
            <person name="Dutra M.C."/>
            <person name="Moreno A.M."/>
        </authorList>
    </citation>
    <scope>NUCLEOTIDE SEQUENCE [LARGE SCALE GENOMIC DNA]</scope>
    <source>
        <strain evidence="1 2">SP0816-2</strain>
    </source>
</reference>
<dbReference type="RefSeq" id="WP_181459894.1">
    <property type="nucleotide sequence ID" value="NZ_JACEGE010000011.1"/>
</dbReference>
<proteinExistence type="predicted"/>